<dbReference type="KEGG" id="vg:55003882"/>
<dbReference type="RefSeq" id="YP_009812810.1">
    <property type="nucleotide sequence ID" value="NC_048070.1"/>
</dbReference>
<evidence type="ECO:0000313" key="2">
    <source>
        <dbReference type="Proteomes" id="UP000281572"/>
    </source>
</evidence>
<gene>
    <name evidence="1" type="primary">41</name>
    <name evidence="1" type="ORF">JUICEBOX_41</name>
</gene>
<reference evidence="2" key="1">
    <citation type="submission" date="2018-08" db="EMBL/GenBank/DDBJ databases">
        <authorList>
            <person name="Pathak A."/>
            <person name="Staton O.A."/>
            <person name="Aldaher A.R."/>
            <person name="Baird K.M."/>
            <person name="Borah A."/>
            <person name="Haggard G.E."/>
            <person name="Meesala S."/>
            <person name="Nealy S.L."/>
            <person name="Ramdas R."/>
            <person name="Rocha M."/>
            <person name="Sristi D."/>
            <person name="Thukral S."/>
            <person name="Walls C.E."/>
            <person name="Waqas M."/>
            <person name="Williams M.R."/>
            <person name="Winters A.K."/>
            <person name="Sahawneh K.J."/>
            <person name="Monti D.L."/>
            <person name="Garlena R.A."/>
            <person name="Russell D.A."/>
            <person name="Pope W.H."/>
            <person name="Jacobs-Sera D."/>
            <person name="Hatfull G.F."/>
        </authorList>
    </citation>
    <scope>NUCLEOTIDE SEQUENCE [LARGE SCALE GENOMIC DNA]</scope>
</reference>
<dbReference type="GeneID" id="55003882"/>
<name>A0A385UEX1_9CAUD</name>
<proteinExistence type="predicted"/>
<sequence>MTVQLLARRKYPDARGRLVYLIWIDPTVRPMRVGALHLGDLCDVMPNSFVQPQRATPPRPPQTGTGRFVSLTELKTWVAAQPDKKTREALANVLAWADAISTEYALTEDL</sequence>
<accession>A0A385UEX1</accession>
<organism evidence="1 2">
    <name type="scientific">Corynebacterium phage Juicebox</name>
    <dbReference type="NCBI Taxonomy" id="2301600"/>
    <lineage>
        <taxon>Viruses</taxon>
        <taxon>Duplodnaviria</taxon>
        <taxon>Heunggongvirae</taxon>
        <taxon>Uroviricota</taxon>
        <taxon>Caudoviricetes</taxon>
        <taxon>Juiceboxvirus</taxon>
        <taxon>Juiceboxvirus juicebox</taxon>
    </lineage>
</organism>
<keyword evidence="2" id="KW-1185">Reference proteome</keyword>
<dbReference type="EMBL" id="MH727550">
    <property type="protein sequence ID" value="AYB69470.1"/>
    <property type="molecule type" value="Genomic_DNA"/>
</dbReference>
<protein>
    <submittedName>
        <fullName evidence="1">Uncharacterized protein</fullName>
    </submittedName>
</protein>
<dbReference type="Proteomes" id="UP000281572">
    <property type="component" value="Segment"/>
</dbReference>
<evidence type="ECO:0000313" key="1">
    <source>
        <dbReference type="EMBL" id="AYB69470.1"/>
    </source>
</evidence>